<feature type="region of interest" description="Disordered" evidence="1">
    <location>
        <begin position="35"/>
        <end position="64"/>
    </location>
</feature>
<evidence type="ECO:0000256" key="1">
    <source>
        <dbReference type="SAM" id="MobiDB-lite"/>
    </source>
</evidence>
<dbReference type="EMBL" id="KN839428">
    <property type="protein sequence ID" value="KIJ89796.1"/>
    <property type="molecule type" value="Genomic_DNA"/>
</dbReference>
<feature type="compositionally biased region" description="Basic residues" evidence="1">
    <location>
        <begin position="35"/>
        <end position="44"/>
    </location>
</feature>
<dbReference type="Proteomes" id="UP000054477">
    <property type="component" value="Unassembled WGS sequence"/>
</dbReference>
<proteinExistence type="predicted"/>
<keyword evidence="3" id="KW-1185">Reference proteome</keyword>
<evidence type="ECO:0000313" key="3">
    <source>
        <dbReference type="Proteomes" id="UP000054477"/>
    </source>
</evidence>
<dbReference type="HOGENOM" id="CLU_101470_1_0_1"/>
<sequence length="199" mass="23070">MGRPRLYNTREERREAHRRASQKFYNNNRGTLCKKQRRQYRKRAKEIPSEPEPEKLFGSGELNSEPSLEPTTFIEECRLDLINVTDGSLLRYVDNIVKECIRVPVDAIGLLTAAEHMWEESISQIRDALAKILQNYGCGEEYRMANVTANEYRNLLTFLEDVHAYAVVQTPSQFEDGYHRGVFPYQSEHHTAGPSLTIY</sequence>
<organism evidence="2 3">
    <name type="scientific">Laccaria amethystina LaAM-08-1</name>
    <dbReference type="NCBI Taxonomy" id="1095629"/>
    <lineage>
        <taxon>Eukaryota</taxon>
        <taxon>Fungi</taxon>
        <taxon>Dikarya</taxon>
        <taxon>Basidiomycota</taxon>
        <taxon>Agaricomycotina</taxon>
        <taxon>Agaricomycetes</taxon>
        <taxon>Agaricomycetidae</taxon>
        <taxon>Agaricales</taxon>
        <taxon>Agaricineae</taxon>
        <taxon>Hydnangiaceae</taxon>
        <taxon>Laccaria</taxon>
    </lineage>
</organism>
<protein>
    <submittedName>
        <fullName evidence="2">Uncharacterized protein</fullName>
    </submittedName>
</protein>
<feature type="compositionally biased region" description="Basic and acidic residues" evidence="1">
    <location>
        <begin position="45"/>
        <end position="55"/>
    </location>
</feature>
<evidence type="ECO:0000313" key="2">
    <source>
        <dbReference type="EMBL" id="KIJ89796.1"/>
    </source>
</evidence>
<gene>
    <name evidence="2" type="ORF">K443DRAFT_117506</name>
</gene>
<feature type="region of interest" description="Disordered" evidence="1">
    <location>
        <begin position="1"/>
        <end position="21"/>
    </location>
</feature>
<accession>A0A0C9WWU0</accession>
<name>A0A0C9WWU0_9AGAR</name>
<dbReference type="AlphaFoldDB" id="A0A0C9WWU0"/>
<reference evidence="3" key="2">
    <citation type="submission" date="2015-01" db="EMBL/GenBank/DDBJ databases">
        <title>Evolutionary Origins and Diversification of the Mycorrhizal Mutualists.</title>
        <authorList>
            <consortium name="DOE Joint Genome Institute"/>
            <consortium name="Mycorrhizal Genomics Consortium"/>
            <person name="Kohler A."/>
            <person name="Kuo A."/>
            <person name="Nagy L.G."/>
            <person name="Floudas D."/>
            <person name="Copeland A."/>
            <person name="Barry K.W."/>
            <person name="Cichocki N."/>
            <person name="Veneault-Fourrey C."/>
            <person name="LaButti K."/>
            <person name="Lindquist E.A."/>
            <person name="Lipzen A."/>
            <person name="Lundell T."/>
            <person name="Morin E."/>
            <person name="Murat C."/>
            <person name="Riley R."/>
            <person name="Ohm R."/>
            <person name="Sun H."/>
            <person name="Tunlid A."/>
            <person name="Henrissat B."/>
            <person name="Grigoriev I.V."/>
            <person name="Hibbett D.S."/>
            <person name="Martin F."/>
        </authorList>
    </citation>
    <scope>NUCLEOTIDE SEQUENCE [LARGE SCALE GENOMIC DNA]</scope>
    <source>
        <strain evidence="3">LaAM-08-1</strain>
    </source>
</reference>
<reference evidence="2 3" key="1">
    <citation type="submission" date="2014-04" db="EMBL/GenBank/DDBJ databases">
        <authorList>
            <consortium name="DOE Joint Genome Institute"/>
            <person name="Kuo A."/>
            <person name="Kohler A."/>
            <person name="Nagy L.G."/>
            <person name="Floudas D."/>
            <person name="Copeland A."/>
            <person name="Barry K.W."/>
            <person name="Cichocki N."/>
            <person name="Veneault-Fourrey C."/>
            <person name="LaButti K."/>
            <person name="Lindquist E.A."/>
            <person name="Lipzen A."/>
            <person name="Lundell T."/>
            <person name="Morin E."/>
            <person name="Murat C."/>
            <person name="Sun H."/>
            <person name="Tunlid A."/>
            <person name="Henrissat B."/>
            <person name="Grigoriev I.V."/>
            <person name="Hibbett D.S."/>
            <person name="Martin F."/>
            <person name="Nordberg H.P."/>
            <person name="Cantor M.N."/>
            <person name="Hua S.X."/>
        </authorList>
    </citation>
    <scope>NUCLEOTIDE SEQUENCE [LARGE SCALE GENOMIC DNA]</scope>
    <source>
        <strain evidence="2 3">LaAM-08-1</strain>
    </source>
</reference>